<organism evidence="1 2">
    <name type="scientific">Trema orientale</name>
    <name type="common">Charcoal tree</name>
    <name type="synonym">Celtis orientalis</name>
    <dbReference type="NCBI Taxonomy" id="63057"/>
    <lineage>
        <taxon>Eukaryota</taxon>
        <taxon>Viridiplantae</taxon>
        <taxon>Streptophyta</taxon>
        <taxon>Embryophyta</taxon>
        <taxon>Tracheophyta</taxon>
        <taxon>Spermatophyta</taxon>
        <taxon>Magnoliopsida</taxon>
        <taxon>eudicotyledons</taxon>
        <taxon>Gunneridae</taxon>
        <taxon>Pentapetalae</taxon>
        <taxon>rosids</taxon>
        <taxon>fabids</taxon>
        <taxon>Rosales</taxon>
        <taxon>Cannabaceae</taxon>
        <taxon>Trema</taxon>
    </lineage>
</organism>
<name>A0A2P5EFN2_TREOI</name>
<proteinExistence type="predicted"/>
<protein>
    <submittedName>
        <fullName evidence="1">Uncharacterized protein</fullName>
    </submittedName>
</protein>
<reference evidence="2" key="1">
    <citation type="submission" date="2016-06" db="EMBL/GenBank/DDBJ databases">
        <title>Parallel loss of symbiosis genes in relatives of nitrogen-fixing non-legume Parasponia.</title>
        <authorList>
            <person name="Van Velzen R."/>
            <person name="Holmer R."/>
            <person name="Bu F."/>
            <person name="Rutten L."/>
            <person name="Van Zeijl A."/>
            <person name="Liu W."/>
            <person name="Santuari L."/>
            <person name="Cao Q."/>
            <person name="Sharma T."/>
            <person name="Shen D."/>
            <person name="Roswanjaya Y."/>
            <person name="Wardhani T."/>
            <person name="Kalhor M.S."/>
            <person name="Jansen J."/>
            <person name="Van den Hoogen J."/>
            <person name="Gungor B."/>
            <person name="Hartog M."/>
            <person name="Hontelez J."/>
            <person name="Verver J."/>
            <person name="Yang W.-C."/>
            <person name="Schijlen E."/>
            <person name="Repin R."/>
            <person name="Schilthuizen M."/>
            <person name="Schranz E."/>
            <person name="Heidstra R."/>
            <person name="Miyata K."/>
            <person name="Fedorova E."/>
            <person name="Kohlen W."/>
            <person name="Bisseling T."/>
            <person name="Smit S."/>
            <person name="Geurts R."/>
        </authorList>
    </citation>
    <scope>NUCLEOTIDE SEQUENCE [LARGE SCALE GENOMIC DNA]</scope>
    <source>
        <strain evidence="2">cv. RG33-2</strain>
    </source>
</reference>
<dbReference type="AlphaFoldDB" id="A0A2P5EFN2"/>
<dbReference type="EMBL" id="JXTC01000164">
    <property type="protein sequence ID" value="PON84332.1"/>
    <property type="molecule type" value="Genomic_DNA"/>
</dbReference>
<gene>
    <name evidence="1" type="ORF">TorRG33x02_198970</name>
</gene>
<sequence>MFTRVNLCWKMVVSRSEGLGFSFLTGDGVWVWLRWPNLSAIRRVLMVSFLAPTWLNNSEDSWCDVVSWRRSSGWCSGDEVGGGGAWVGCEKEPKKMKKMSWRGSVS</sequence>
<evidence type="ECO:0000313" key="1">
    <source>
        <dbReference type="EMBL" id="PON84332.1"/>
    </source>
</evidence>
<accession>A0A2P5EFN2</accession>
<dbReference type="Proteomes" id="UP000237000">
    <property type="component" value="Unassembled WGS sequence"/>
</dbReference>
<comment type="caution">
    <text evidence="1">The sequence shown here is derived from an EMBL/GenBank/DDBJ whole genome shotgun (WGS) entry which is preliminary data.</text>
</comment>
<dbReference type="InParanoid" id="A0A2P5EFN2"/>
<dbReference type="OrthoDB" id="10418486at2759"/>
<keyword evidence="2" id="KW-1185">Reference proteome</keyword>
<evidence type="ECO:0000313" key="2">
    <source>
        <dbReference type="Proteomes" id="UP000237000"/>
    </source>
</evidence>